<evidence type="ECO:0000256" key="6">
    <source>
        <dbReference type="ARBA" id="ARBA00022837"/>
    </source>
</evidence>
<dbReference type="InterPro" id="IPR002048">
    <property type="entry name" value="EF_hand_dom"/>
</dbReference>
<dbReference type="PANTHER" id="PTHR23113">
    <property type="entry name" value="GUANINE NUCLEOTIDE EXCHANGE FACTOR"/>
    <property type="match status" value="1"/>
</dbReference>
<sequence length="657" mass="74122">MERKNESSVRDKPMTAPQLVSSCIKSFERSEKQLDEEFSHSLFMSHQWLLDSLQFITQFVNYFQETRDTEVREAICTAVTYWIQHFPMHFDAQPQVCAQVVLLRTISDGVVDESKRESLDVSNLPSYAWLRSVSVRNPVARQVSLSFEQSSPVDISTSLSHIDYRVLSRISITELKQYVKEGNLRSCPMLERSISVFNNLSNWVQCMILSKATPKERSEVLTKFVHVAKHLRKMNNFNTLMSVVGGVSHSTISRLLKTHALLSNDIKKDLNQLTCLLSTQHNFSEYRKCLESLGGKFCIPIMGVHLKDLVAAHCAGIDFDKTKTITRKRVIKLAQLLSNFLVFNQRHHQFPDPNVDLINTLKVSLDIRYNENDIYELSLRREPKTFMNFETTSKGVVFAEWASGVSVIPDSATVSKHISAMVDAVFKHYDHDRDGYISQAEFRQIAGNFPFIDAFVDIDSDHDGQISKEELKAYFMHANKDSLALRRGFKHNFHETTFLAPTTCSHCSKLLWGILRQGFKCKDCGLAVHNSCKANAVAECRRKSSGGLTRAAEWLASPRGSVRNKLFSTCKRGARFRTVSAVSTTPSSSPEPAPVSPPPCTSSSSRLRLPNVRNLRAQSETAECYKSSACSITPDEEMGLVSLACEEVFEDDLNDAS</sequence>
<comment type="caution">
    <text evidence="13">The sequence shown here is derived from an EMBL/GenBank/DDBJ whole genome shotgun (WGS) entry which is preliminary data.</text>
</comment>
<keyword evidence="3" id="KW-0479">Metal-binding</keyword>
<evidence type="ECO:0000259" key="10">
    <source>
        <dbReference type="PROSITE" id="PS50081"/>
    </source>
</evidence>
<organism evidence="13 14">
    <name type="scientific">Caenorhabditis auriculariae</name>
    <dbReference type="NCBI Taxonomy" id="2777116"/>
    <lineage>
        <taxon>Eukaryota</taxon>
        <taxon>Metazoa</taxon>
        <taxon>Ecdysozoa</taxon>
        <taxon>Nematoda</taxon>
        <taxon>Chromadorea</taxon>
        <taxon>Rhabditida</taxon>
        <taxon>Rhabditina</taxon>
        <taxon>Rhabditomorpha</taxon>
        <taxon>Rhabditoidea</taxon>
        <taxon>Rhabditidae</taxon>
        <taxon>Peloderinae</taxon>
        <taxon>Caenorhabditis</taxon>
    </lineage>
</organism>
<dbReference type="InterPro" id="IPR023578">
    <property type="entry name" value="Ras_GEF_dom_sf"/>
</dbReference>
<dbReference type="InterPro" id="IPR036964">
    <property type="entry name" value="RASGEF_cat_dom_sf"/>
</dbReference>
<evidence type="ECO:0000256" key="3">
    <source>
        <dbReference type="ARBA" id="ARBA00022723"/>
    </source>
</evidence>
<comment type="similarity">
    <text evidence="1">Belongs to the RASGRP family.</text>
</comment>
<gene>
    <name evidence="13" type="ORF">CAUJ_LOCUS15437</name>
</gene>
<keyword evidence="14" id="KW-1185">Reference proteome</keyword>
<dbReference type="PROSITE" id="PS50212">
    <property type="entry name" value="RASGEF_NTER"/>
    <property type="match status" value="1"/>
</dbReference>
<reference evidence="13" key="1">
    <citation type="submission" date="2020-10" db="EMBL/GenBank/DDBJ databases">
        <authorList>
            <person name="Kikuchi T."/>
        </authorList>
    </citation>
    <scope>NUCLEOTIDE SEQUENCE</scope>
    <source>
        <strain evidence="13">NKZ352</strain>
    </source>
</reference>
<dbReference type="CDD" id="cd00155">
    <property type="entry name" value="RasGEF"/>
    <property type="match status" value="1"/>
</dbReference>
<dbReference type="InterPro" id="IPR011992">
    <property type="entry name" value="EF-hand-dom_pair"/>
</dbReference>
<dbReference type="Pfam" id="PF00130">
    <property type="entry name" value="C1_1"/>
    <property type="match status" value="1"/>
</dbReference>
<dbReference type="CDD" id="cd20808">
    <property type="entry name" value="C1_RASGRP"/>
    <property type="match status" value="1"/>
</dbReference>
<dbReference type="Pfam" id="PF00617">
    <property type="entry name" value="RasGEF"/>
    <property type="match status" value="1"/>
</dbReference>
<feature type="domain" description="Ras-GEF" evidence="9">
    <location>
        <begin position="151"/>
        <end position="384"/>
    </location>
</feature>
<evidence type="ECO:0000313" key="14">
    <source>
        <dbReference type="Proteomes" id="UP000835052"/>
    </source>
</evidence>
<proteinExistence type="inferred from homology"/>
<dbReference type="Gene3D" id="1.20.870.10">
    <property type="entry name" value="Son of sevenless (SoS) protein Chain: S domain 1"/>
    <property type="match status" value="1"/>
</dbReference>
<dbReference type="PANTHER" id="PTHR23113:SF252">
    <property type="entry name" value="RAS GUANYL-RELEASING PROTEIN 3"/>
    <property type="match status" value="1"/>
</dbReference>
<evidence type="ECO:0000259" key="12">
    <source>
        <dbReference type="PROSITE" id="PS50222"/>
    </source>
</evidence>
<evidence type="ECO:0000256" key="1">
    <source>
        <dbReference type="ARBA" id="ARBA00009566"/>
    </source>
</evidence>
<evidence type="ECO:0000256" key="8">
    <source>
        <dbReference type="SAM" id="MobiDB-lite"/>
    </source>
</evidence>
<dbReference type="Pfam" id="PF13499">
    <property type="entry name" value="EF-hand_7"/>
    <property type="match status" value="1"/>
</dbReference>
<dbReference type="SMART" id="SM00054">
    <property type="entry name" value="EFh"/>
    <property type="match status" value="2"/>
</dbReference>
<dbReference type="InterPro" id="IPR018247">
    <property type="entry name" value="EF_Hand_1_Ca_BS"/>
</dbReference>
<dbReference type="PROSITE" id="PS50081">
    <property type="entry name" value="ZF_DAG_PE_2"/>
    <property type="match status" value="1"/>
</dbReference>
<feature type="domain" description="Phorbol-ester/DAG-type" evidence="10">
    <location>
        <begin position="490"/>
        <end position="540"/>
    </location>
</feature>
<evidence type="ECO:0000259" key="9">
    <source>
        <dbReference type="PROSITE" id="PS50009"/>
    </source>
</evidence>
<dbReference type="InterPro" id="IPR046349">
    <property type="entry name" value="C1-like_sf"/>
</dbReference>
<dbReference type="GO" id="GO:0008270">
    <property type="term" value="F:zinc ion binding"/>
    <property type="evidence" value="ECO:0007669"/>
    <property type="project" value="UniProtKB-KW"/>
</dbReference>
<evidence type="ECO:0000256" key="7">
    <source>
        <dbReference type="PROSITE-ProRule" id="PRU00168"/>
    </source>
</evidence>
<dbReference type="InterPro" id="IPR001895">
    <property type="entry name" value="RASGEF_cat_dom"/>
</dbReference>
<dbReference type="SUPFAM" id="SSF57889">
    <property type="entry name" value="Cysteine-rich domain"/>
    <property type="match status" value="1"/>
</dbReference>
<dbReference type="InterPro" id="IPR002219">
    <property type="entry name" value="PKC_DAG/PE"/>
</dbReference>
<feature type="domain" description="EF-hand" evidence="12">
    <location>
        <begin position="453"/>
        <end position="481"/>
    </location>
</feature>
<name>A0A8S1HXP8_9PELO</name>
<dbReference type="GO" id="GO:0007265">
    <property type="term" value="P:Ras protein signal transduction"/>
    <property type="evidence" value="ECO:0007669"/>
    <property type="project" value="TreeGrafter"/>
</dbReference>
<keyword evidence="6" id="KW-0106">Calcium</keyword>
<dbReference type="Proteomes" id="UP000835052">
    <property type="component" value="Unassembled WGS sequence"/>
</dbReference>
<dbReference type="InterPro" id="IPR000651">
    <property type="entry name" value="Ras-like_Gua-exchang_fac_N"/>
</dbReference>
<dbReference type="SMART" id="SM00147">
    <property type="entry name" value="RasGEF"/>
    <property type="match status" value="1"/>
</dbReference>
<keyword evidence="4" id="KW-0863">Zinc-finger</keyword>
<feature type="region of interest" description="Disordered" evidence="8">
    <location>
        <begin position="581"/>
        <end position="605"/>
    </location>
</feature>
<keyword evidence="2 7" id="KW-0344">Guanine-nucleotide releasing factor</keyword>
<dbReference type="AlphaFoldDB" id="A0A8S1HXP8"/>
<dbReference type="GO" id="GO:0005085">
    <property type="term" value="F:guanyl-nucleotide exchange factor activity"/>
    <property type="evidence" value="ECO:0007669"/>
    <property type="project" value="UniProtKB-KW"/>
</dbReference>
<protein>
    <recommendedName>
        <fullName evidence="15">Ras guanyl-releasing protein 3</fullName>
    </recommendedName>
</protein>
<dbReference type="Gene3D" id="1.10.238.10">
    <property type="entry name" value="EF-hand"/>
    <property type="match status" value="1"/>
</dbReference>
<evidence type="ECO:0008006" key="15">
    <source>
        <dbReference type="Google" id="ProtNLM"/>
    </source>
</evidence>
<dbReference type="CDD" id="cd00051">
    <property type="entry name" value="EFh"/>
    <property type="match status" value="1"/>
</dbReference>
<dbReference type="PROSITE" id="PS00479">
    <property type="entry name" value="ZF_DAG_PE_1"/>
    <property type="match status" value="1"/>
</dbReference>
<dbReference type="InterPro" id="IPR020454">
    <property type="entry name" value="DAG/PE-bd"/>
</dbReference>
<dbReference type="GO" id="GO:0005886">
    <property type="term" value="C:plasma membrane"/>
    <property type="evidence" value="ECO:0007669"/>
    <property type="project" value="TreeGrafter"/>
</dbReference>
<dbReference type="PROSITE" id="PS50009">
    <property type="entry name" value="RASGEF_CAT"/>
    <property type="match status" value="1"/>
</dbReference>
<dbReference type="EMBL" id="CAJGYM010000181">
    <property type="protein sequence ID" value="CAD6199535.1"/>
    <property type="molecule type" value="Genomic_DNA"/>
</dbReference>
<dbReference type="SUPFAM" id="SSF48366">
    <property type="entry name" value="Ras GEF"/>
    <property type="match status" value="1"/>
</dbReference>
<dbReference type="SMART" id="SM00109">
    <property type="entry name" value="C1"/>
    <property type="match status" value="1"/>
</dbReference>
<evidence type="ECO:0000313" key="13">
    <source>
        <dbReference type="EMBL" id="CAD6199535.1"/>
    </source>
</evidence>
<dbReference type="PRINTS" id="PR00008">
    <property type="entry name" value="DAGPEDOMAIN"/>
</dbReference>
<keyword evidence="5" id="KW-0862">Zinc</keyword>
<dbReference type="PROSITE" id="PS51257">
    <property type="entry name" value="PROKAR_LIPOPROTEIN"/>
    <property type="match status" value="1"/>
</dbReference>
<feature type="compositionally biased region" description="Pro residues" evidence="8">
    <location>
        <begin position="589"/>
        <end position="600"/>
    </location>
</feature>
<dbReference type="OrthoDB" id="74314at2759"/>
<accession>A0A8S1HXP8</accession>
<dbReference type="Gene3D" id="3.30.60.20">
    <property type="match status" value="1"/>
</dbReference>
<dbReference type="PROSITE" id="PS00018">
    <property type="entry name" value="EF_HAND_1"/>
    <property type="match status" value="2"/>
</dbReference>
<dbReference type="GO" id="GO:0005509">
    <property type="term" value="F:calcium ion binding"/>
    <property type="evidence" value="ECO:0007669"/>
    <property type="project" value="InterPro"/>
</dbReference>
<dbReference type="SUPFAM" id="SSF47473">
    <property type="entry name" value="EF-hand"/>
    <property type="match status" value="1"/>
</dbReference>
<dbReference type="InterPro" id="IPR008937">
    <property type="entry name" value="Ras-like_GEF"/>
</dbReference>
<feature type="domain" description="EF-hand" evidence="12">
    <location>
        <begin position="417"/>
        <end position="452"/>
    </location>
</feature>
<feature type="domain" description="N-terminal Ras-GEF" evidence="11">
    <location>
        <begin position="7"/>
        <end position="129"/>
    </location>
</feature>
<dbReference type="Gene3D" id="1.10.840.10">
    <property type="entry name" value="Ras guanine-nucleotide exchange factors catalytic domain"/>
    <property type="match status" value="1"/>
</dbReference>
<evidence type="ECO:0000256" key="2">
    <source>
        <dbReference type="ARBA" id="ARBA00022658"/>
    </source>
</evidence>
<dbReference type="PROSITE" id="PS50222">
    <property type="entry name" value="EF_HAND_2"/>
    <property type="match status" value="2"/>
</dbReference>
<evidence type="ECO:0000256" key="4">
    <source>
        <dbReference type="ARBA" id="ARBA00022771"/>
    </source>
</evidence>
<evidence type="ECO:0000259" key="11">
    <source>
        <dbReference type="PROSITE" id="PS50212"/>
    </source>
</evidence>
<evidence type="ECO:0000256" key="5">
    <source>
        <dbReference type="ARBA" id="ARBA00022833"/>
    </source>
</evidence>